<dbReference type="SMART" id="SM00382">
    <property type="entry name" value="AAA"/>
    <property type="match status" value="1"/>
</dbReference>
<keyword evidence="2" id="KW-0547">Nucleotide-binding</keyword>
<dbReference type="eggNOG" id="COG4133">
    <property type="taxonomic scope" value="Bacteria"/>
</dbReference>
<keyword evidence="9" id="KW-1185">Reference proteome</keyword>
<feature type="domain" description="ABC transporter" evidence="7">
    <location>
        <begin position="11"/>
        <end position="218"/>
    </location>
</feature>
<reference evidence="9" key="1">
    <citation type="submission" date="2010-08" db="EMBL/GenBank/DDBJ databases">
        <title>Genome sequence of Parvularcula bermudensis HTCC2503.</title>
        <authorList>
            <person name="Kang D.-M."/>
            <person name="Oh H.-M."/>
            <person name="Cho J.-C."/>
        </authorList>
    </citation>
    <scope>NUCLEOTIDE SEQUENCE [LARGE SCALE GENOMIC DNA]</scope>
    <source>
        <strain evidence="9">ATCC BAA-594 / HTCC2503 / KCTC 12087</strain>
    </source>
</reference>
<dbReference type="GO" id="GO:0016887">
    <property type="term" value="F:ATP hydrolysis activity"/>
    <property type="evidence" value="ECO:0007669"/>
    <property type="project" value="InterPro"/>
</dbReference>
<keyword evidence="1" id="KW-0813">Transport</keyword>
<dbReference type="PANTHER" id="PTHR43499">
    <property type="entry name" value="ABC TRANSPORTER I FAMILY MEMBER 1"/>
    <property type="match status" value="1"/>
</dbReference>
<proteinExistence type="predicted"/>
<dbReference type="GO" id="GO:0005524">
    <property type="term" value="F:ATP binding"/>
    <property type="evidence" value="ECO:0007669"/>
    <property type="project" value="UniProtKB-KW"/>
</dbReference>
<keyword evidence="3" id="KW-0201">Cytochrome c-type biogenesis</keyword>
<evidence type="ECO:0000313" key="9">
    <source>
        <dbReference type="Proteomes" id="UP000001302"/>
    </source>
</evidence>
<dbReference type="KEGG" id="pbr:PB2503_04037"/>
<dbReference type="NCBIfam" id="TIGR01189">
    <property type="entry name" value="ccmA"/>
    <property type="match status" value="1"/>
</dbReference>
<name>E0TE61_PARBH</name>
<evidence type="ECO:0000256" key="1">
    <source>
        <dbReference type="ARBA" id="ARBA00022448"/>
    </source>
</evidence>
<evidence type="ECO:0000313" key="8">
    <source>
        <dbReference type="EMBL" id="ADM08882.1"/>
    </source>
</evidence>
<evidence type="ECO:0000259" key="7">
    <source>
        <dbReference type="PROSITE" id="PS50893"/>
    </source>
</evidence>
<organism evidence="8 9">
    <name type="scientific">Parvularcula bermudensis (strain ATCC BAA-594 / HTCC2503 / KCTC 12087)</name>
    <dbReference type="NCBI Taxonomy" id="314260"/>
    <lineage>
        <taxon>Bacteria</taxon>
        <taxon>Pseudomonadati</taxon>
        <taxon>Pseudomonadota</taxon>
        <taxon>Alphaproteobacteria</taxon>
        <taxon>Parvularculales</taxon>
        <taxon>Parvularculaceae</taxon>
        <taxon>Parvularcula</taxon>
    </lineage>
</organism>
<dbReference type="OrthoDB" id="9800654at2"/>
<dbReference type="RefSeq" id="WP_013299856.1">
    <property type="nucleotide sequence ID" value="NC_014414.1"/>
</dbReference>
<protein>
    <submittedName>
        <fullName evidence="8">Heme exporter protein A (Heme ABC transporter ATP-binding protein), cytochrome c biogenesis protein</fullName>
    </submittedName>
</protein>
<sequence length="218" mass="22822">MAKIPAYALSVHVDDAQVTRGDVVLAEGVSFTLKPGQALSIEGPNGVGKTSLLRMIAGLSGQEGAVSFHDGSQPVDASALRARGLHYVGGGDGLSPLLTLGETLDFWAALFAAPPPLVPDPLHRLGLAAYRAEPVARLSTGQRRRLALARLVIAPRPCWLLDEPFSGLDQAGQILLLEIIAQHRARGGIVMMATHESPLPDAARLTLAPALGQAEATL</sequence>
<dbReference type="HOGENOM" id="CLU_000604_1_2_5"/>
<accession>E0TE61</accession>
<reference evidence="8 9" key="2">
    <citation type="journal article" date="2011" name="J. Bacteriol.">
        <title>Complete genome sequence of strain HTCC2503T of Parvularcula bermudensis, the type species of the order "Parvularculales" in the class Alphaproteobacteria.</title>
        <authorList>
            <person name="Oh H.M."/>
            <person name="Kang I."/>
            <person name="Vergin K.L."/>
            <person name="Kang D."/>
            <person name="Rhee K.H."/>
            <person name="Giovannoni S.J."/>
            <person name="Cho J.C."/>
        </authorList>
    </citation>
    <scope>NUCLEOTIDE SEQUENCE [LARGE SCALE GENOMIC DNA]</scope>
    <source>
        <strain evidence="9">ATCC BAA-594 / HTCC2503 / KCTC 12087</strain>
    </source>
</reference>
<dbReference type="GO" id="GO:0022857">
    <property type="term" value="F:transmembrane transporter activity"/>
    <property type="evidence" value="ECO:0007669"/>
    <property type="project" value="InterPro"/>
</dbReference>
<dbReference type="InterPro" id="IPR003439">
    <property type="entry name" value="ABC_transporter-like_ATP-bd"/>
</dbReference>
<dbReference type="InterPro" id="IPR027417">
    <property type="entry name" value="P-loop_NTPase"/>
</dbReference>
<keyword evidence="6" id="KW-0472">Membrane</keyword>
<dbReference type="InterPro" id="IPR003593">
    <property type="entry name" value="AAA+_ATPase"/>
</dbReference>
<keyword evidence="5" id="KW-1278">Translocase</keyword>
<gene>
    <name evidence="8" type="ordered locus">PB2503_04037</name>
</gene>
<dbReference type="InterPro" id="IPR005895">
    <property type="entry name" value="ABC_transptr_haem_export_CcmA"/>
</dbReference>
<evidence type="ECO:0000256" key="2">
    <source>
        <dbReference type="ARBA" id="ARBA00022741"/>
    </source>
</evidence>
<evidence type="ECO:0000256" key="4">
    <source>
        <dbReference type="ARBA" id="ARBA00022840"/>
    </source>
</evidence>
<dbReference type="Gene3D" id="3.40.50.300">
    <property type="entry name" value="P-loop containing nucleotide triphosphate hydrolases"/>
    <property type="match status" value="1"/>
</dbReference>
<dbReference type="Pfam" id="PF00005">
    <property type="entry name" value="ABC_tran"/>
    <property type="match status" value="1"/>
</dbReference>
<evidence type="ECO:0000256" key="3">
    <source>
        <dbReference type="ARBA" id="ARBA00022748"/>
    </source>
</evidence>
<dbReference type="EMBL" id="CP002156">
    <property type="protein sequence ID" value="ADM08882.1"/>
    <property type="molecule type" value="Genomic_DNA"/>
</dbReference>
<dbReference type="PANTHER" id="PTHR43499:SF1">
    <property type="entry name" value="ABC TRANSPORTER I FAMILY MEMBER 1"/>
    <property type="match status" value="1"/>
</dbReference>
<dbReference type="Proteomes" id="UP000001302">
    <property type="component" value="Chromosome"/>
</dbReference>
<evidence type="ECO:0000256" key="6">
    <source>
        <dbReference type="ARBA" id="ARBA00023136"/>
    </source>
</evidence>
<keyword evidence="4 8" id="KW-0067">ATP-binding</keyword>
<dbReference type="SUPFAM" id="SSF52540">
    <property type="entry name" value="P-loop containing nucleoside triphosphate hydrolases"/>
    <property type="match status" value="1"/>
</dbReference>
<evidence type="ECO:0000256" key="5">
    <source>
        <dbReference type="ARBA" id="ARBA00022967"/>
    </source>
</evidence>
<dbReference type="STRING" id="314260.PB2503_04037"/>
<dbReference type="AlphaFoldDB" id="E0TE61"/>
<dbReference type="PROSITE" id="PS50893">
    <property type="entry name" value="ABC_TRANSPORTER_2"/>
    <property type="match status" value="1"/>
</dbReference>
<dbReference type="GO" id="GO:0017004">
    <property type="term" value="P:cytochrome complex assembly"/>
    <property type="evidence" value="ECO:0007669"/>
    <property type="project" value="UniProtKB-KW"/>
</dbReference>